<gene>
    <name evidence="1" type="ORF">RCOM_0718320</name>
</gene>
<name>B9SBH1_RICCO</name>
<evidence type="ECO:0000313" key="1">
    <source>
        <dbReference type="EMBL" id="EEF39056.1"/>
    </source>
</evidence>
<dbReference type="Proteomes" id="UP000008311">
    <property type="component" value="Unassembled WGS sequence"/>
</dbReference>
<keyword evidence="2" id="KW-1185">Reference proteome</keyword>
<protein>
    <submittedName>
        <fullName evidence="1">Uncharacterized protein</fullName>
    </submittedName>
</protein>
<reference evidence="2" key="1">
    <citation type="journal article" date="2010" name="Nat. Biotechnol.">
        <title>Draft genome sequence of the oilseed species Ricinus communis.</title>
        <authorList>
            <person name="Chan A.P."/>
            <person name="Crabtree J."/>
            <person name="Zhao Q."/>
            <person name="Lorenzi H."/>
            <person name="Orvis J."/>
            <person name="Puiu D."/>
            <person name="Melake-Berhan A."/>
            <person name="Jones K.M."/>
            <person name="Redman J."/>
            <person name="Chen G."/>
            <person name="Cahoon E.B."/>
            <person name="Gedil M."/>
            <person name="Stanke M."/>
            <person name="Haas B.J."/>
            <person name="Wortman J.R."/>
            <person name="Fraser-Liggett C.M."/>
            <person name="Ravel J."/>
            <person name="Rabinowicz P.D."/>
        </authorList>
    </citation>
    <scope>NUCLEOTIDE SEQUENCE [LARGE SCALE GENOMIC DNA]</scope>
    <source>
        <strain evidence="2">cv. Hale</strain>
    </source>
</reference>
<accession>B9SBH1</accession>
<proteinExistence type="predicted"/>
<organism evidence="1 2">
    <name type="scientific">Ricinus communis</name>
    <name type="common">Castor bean</name>
    <dbReference type="NCBI Taxonomy" id="3988"/>
    <lineage>
        <taxon>Eukaryota</taxon>
        <taxon>Viridiplantae</taxon>
        <taxon>Streptophyta</taxon>
        <taxon>Embryophyta</taxon>
        <taxon>Tracheophyta</taxon>
        <taxon>Spermatophyta</taxon>
        <taxon>Magnoliopsida</taxon>
        <taxon>eudicotyledons</taxon>
        <taxon>Gunneridae</taxon>
        <taxon>Pentapetalae</taxon>
        <taxon>rosids</taxon>
        <taxon>fabids</taxon>
        <taxon>Malpighiales</taxon>
        <taxon>Euphorbiaceae</taxon>
        <taxon>Acalyphoideae</taxon>
        <taxon>Acalypheae</taxon>
        <taxon>Ricinus</taxon>
    </lineage>
</organism>
<dbReference type="InParanoid" id="B9SBH1"/>
<dbReference type="AlphaFoldDB" id="B9SBH1"/>
<evidence type="ECO:0000313" key="2">
    <source>
        <dbReference type="Proteomes" id="UP000008311"/>
    </source>
</evidence>
<dbReference type="EMBL" id="EQ973914">
    <property type="protein sequence ID" value="EEF39056.1"/>
    <property type="molecule type" value="Genomic_DNA"/>
</dbReference>
<sequence>MAENHFIRQFAVCYYYQYYHIHDVNNKMVSIKNECCSSILGLHNLRDGLSDQSKPTGAYKPAEPEYSVLVLT</sequence>